<proteinExistence type="predicted"/>
<dbReference type="InterPro" id="IPR050583">
    <property type="entry name" value="Mycobacterial_A85_antigen"/>
</dbReference>
<dbReference type="PANTHER" id="PTHR48098">
    <property type="entry name" value="ENTEROCHELIN ESTERASE-RELATED"/>
    <property type="match status" value="1"/>
</dbReference>
<dbReference type="SUPFAM" id="SSF53474">
    <property type="entry name" value="alpha/beta-Hydrolases"/>
    <property type="match status" value="1"/>
</dbReference>
<dbReference type="Pfam" id="PF00756">
    <property type="entry name" value="Esterase"/>
    <property type="match status" value="1"/>
</dbReference>
<dbReference type="EMBL" id="LS992241">
    <property type="protein sequence ID" value="SYX85455.1"/>
    <property type="molecule type" value="Genomic_DNA"/>
</dbReference>
<name>A0A383REE8_PAEAL</name>
<evidence type="ECO:0000313" key="1">
    <source>
        <dbReference type="EMBL" id="SYX85455.1"/>
    </source>
</evidence>
<dbReference type="Gene3D" id="3.40.50.1820">
    <property type="entry name" value="alpha/beta hydrolase"/>
    <property type="match status" value="1"/>
</dbReference>
<protein>
    <submittedName>
        <fullName evidence="1">Esterase</fullName>
    </submittedName>
</protein>
<dbReference type="GO" id="GO:0016747">
    <property type="term" value="F:acyltransferase activity, transferring groups other than amino-acyl groups"/>
    <property type="evidence" value="ECO:0007669"/>
    <property type="project" value="TreeGrafter"/>
</dbReference>
<dbReference type="InterPro" id="IPR029058">
    <property type="entry name" value="AB_hydrolase_fold"/>
</dbReference>
<sequence>MAHVTIETGSNVLRMNTSIHVIYPLESRIPPSSTLYLLHGAGDNASTWQRLTTIEQYAQRHNCTVIMPEANRSYYTDMAYGLDYFTFITEELPDLCSKLFQLNVEPKHTYVAGLSMGGYGALKCALTYPERYAKAVSLSGVTDMQRRLRDPDMPQGMVREMQAVFGMDLLVKPEQDLYALAAKRMETGSLMPSILCCCGSEDPFIEMNRAFAAHMNAASSSGFHFHYVEDSGTHDWVFWEKHLRTAFDFLFNNKKRTERGNAM</sequence>
<dbReference type="PANTHER" id="PTHR48098:SF1">
    <property type="entry name" value="DIACYLGLYCEROL ACYLTRANSFERASE_MYCOLYLTRANSFERASE AG85A"/>
    <property type="match status" value="1"/>
</dbReference>
<evidence type="ECO:0000313" key="2">
    <source>
        <dbReference type="Proteomes" id="UP000304148"/>
    </source>
</evidence>
<organism evidence="1 2">
    <name type="scientific">Paenibacillus alvei</name>
    <name type="common">Bacillus alvei</name>
    <dbReference type="NCBI Taxonomy" id="44250"/>
    <lineage>
        <taxon>Bacteria</taxon>
        <taxon>Bacillati</taxon>
        <taxon>Bacillota</taxon>
        <taxon>Bacilli</taxon>
        <taxon>Bacillales</taxon>
        <taxon>Paenibacillaceae</taxon>
        <taxon>Paenibacillus</taxon>
    </lineage>
</organism>
<dbReference type="RefSeq" id="WP_138187201.1">
    <property type="nucleotide sequence ID" value="NZ_LS992241.1"/>
</dbReference>
<reference evidence="2" key="1">
    <citation type="submission" date="2018-08" db="EMBL/GenBank/DDBJ databases">
        <authorList>
            <person name="Chevrot R."/>
        </authorList>
    </citation>
    <scope>NUCLEOTIDE SEQUENCE [LARGE SCALE GENOMIC DNA]</scope>
</reference>
<accession>A0A383REE8</accession>
<gene>
    <name evidence="1" type="ORF">PBLR_13877</name>
</gene>
<dbReference type="InterPro" id="IPR000801">
    <property type="entry name" value="Esterase-like"/>
</dbReference>
<dbReference type="AlphaFoldDB" id="A0A383REE8"/>
<dbReference type="Proteomes" id="UP000304148">
    <property type="component" value="Chromosome"/>
</dbReference>